<evidence type="ECO:0000256" key="13">
    <source>
        <dbReference type="PIRSR" id="PIRSR000350-2"/>
    </source>
</evidence>
<feature type="disulfide bond" description="Redox-active" evidence="15">
    <location>
        <begin position="39"/>
        <end position="44"/>
    </location>
</feature>
<evidence type="ECO:0000256" key="2">
    <source>
        <dbReference type="ARBA" id="ARBA00007532"/>
    </source>
</evidence>
<accession>A0A1E5KYT2</accession>
<evidence type="ECO:0000256" key="3">
    <source>
        <dbReference type="ARBA" id="ARBA00012608"/>
    </source>
</evidence>
<gene>
    <name evidence="19" type="ORF">BCR26_01485</name>
</gene>
<dbReference type="SUPFAM" id="SSF51905">
    <property type="entry name" value="FAD/NAD(P)-binding domain"/>
    <property type="match status" value="1"/>
</dbReference>
<keyword evidence="9 14" id="KW-0520">NAD</keyword>
<dbReference type="RefSeq" id="WP_069697928.1">
    <property type="nucleotide sequence ID" value="NZ_JAGGMA010000002.1"/>
</dbReference>
<feature type="domain" description="Pyridine nucleotide-disulphide oxidoreductase dimerisation" evidence="17">
    <location>
        <begin position="339"/>
        <end position="446"/>
    </location>
</feature>
<feature type="binding site" evidence="14">
    <location>
        <position position="263"/>
    </location>
    <ligand>
        <name>NAD(+)</name>
        <dbReference type="ChEBI" id="CHEBI:57540"/>
    </ligand>
</feature>
<evidence type="ECO:0000313" key="19">
    <source>
        <dbReference type="EMBL" id="OEH82973.1"/>
    </source>
</evidence>
<evidence type="ECO:0000256" key="10">
    <source>
        <dbReference type="ARBA" id="ARBA00023157"/>
    </source>
</evidence>
<evidence type="ECO:0000259" key="18">
    <source>
        <dbReference type="Pfam" id="PF07992"/>
    </source>
</evidence>
<dbReference type="InterPro" id="IPR004099">
    <property type="entry name" value="Pyr_nucl-diS_OxRdtase_dimer"/>
</dbReference>
<evidence type="ECO:0000256" key="15">
    <source>
        <dbReference type="PIRSR" id="PIRSR000350-4"/>
    </source>
</evidence>
<dbReference type="STRING" id="762845.BCR26_01485"/>
<keyword evidence="7 14" id="KW-0274">FAD</keyword>
<organism evidence="19 20">
    <name type="scientific">Enterococcus rivorum</name>
    <dbReference type="NCBI Taxonomy" id="762845"/>
    <lineage>
        <taxon>Bacteria</taxon>
        <taxon>Bacillati</taxon>
        <taxon>Bacillota</taxon>
        <taxon>Bacilli</taxon>
        <taxon>Lactobacillales</taxon>
        <taxon>Enterococcaceae</taxon>
        <taxon>Enterococcus</taxon>
    </lineage>
</organism>
<dbReference type="Gene3D" id="3.30.390.30">
    <property type="match status" value="1"/>
</dbReference>
<evidence type="ECO:0000313" key="20">
    <source>
        <dbReference type="Proteomes" id="UP000095256"/>
    </source>
</evidence>
<dbReference type="PROSITE" id="PS00076">
    <property type="entry name" value="PYRIDINE_REDOX_1"/>
    <property type="match status" value="1"/>
</dbReference>
<reference evidence="19 20" key="1">
    <citation type="submission" date="2016-09" db="EMBL/GenBank/DDBJ databases">
        <authorList>
            <person name="Capua I."/>
            <person name="De Benedictis P."/>
            <person name="Joannis T."/>
            <person name="Lombin L.H."/>
            <person name="Cattoli G."/>
        </authorList>
    </citation>
    <scope>NUCLEOTIDE SEQUENCE [LARGE SCALE GENOMIC DNA]</scope>
    <source>
        <strain evidence="19 20">LMG 25899</strain>
    </source>
</reference>
<comment type="similarity">
    <text evidence="2 16">Belongs to the class-I pyridine nucleotide-disulfide oxidoreductase family.</text>
</comment>
<dbReference type="OrthoDB" id="9800167at2"/>
<evidence type="ECO:0000256" key="11">
    <source>
        <dbReference type="ARBA" id="ARBA00023284"/>
    </source>
</evidence>
<dbReference type="PRINTS" id="PR00368">
    <property type="entry name" value="FADPNR"/>
</dbReference>
<name>A0A1E5KYT2_9ENTE</name>
<keyword evidence="8 16" id="KW-0560">Oxidoreductase</keyword>
<keyword evidence="14" id="KW-0547">Nucleotide-binding</keyword>
<feature type="active site" description="Proton acceptor" evidence="13">
    <location>
        <position position="436"/>
    </location>
</feature>
<keyword evidence="10" id="KW-1015">Disulfide bond</keyword>
<dbReference type="InterPro" id="IPR006258">
    <property type="entry name" value="Lipoamide_DH"/>
</dbReference>
<feature type="binding site" evidence="14">
    <location>
        <position position="303"/>
    </location>
    <ligand>
        <name>FAD</name>
        <dbReference type="ChEBI" id="CHEBI:57692"/>
    </ligand>
</feature>
<evidence type="ECO:0000256" key="14">
    <source>
        <dbReference type="PIRSR" id="PIRSR000350-3"/>
    </source>
</evidence>
<dbReference type="InterPro" id="IPR050151">
    <property type="entry name" value="Class-I_Pyr_Nuc-Dis_Oxidored"/>
</dbReference>
<dbReference type="PRINTS" id="PR00411">
    <property type="entry name" value="PNDRDTASEI"/>
</dbReference>
<dbReference type="Pfam" id="PF02852">
    <property type="entry name" value="Pyr_redox_dim"/>
    <property type="match status" value="1"/>
</dbReference>
<comment type="subcellular location">
    <subcellularLocation>
        <location evidence="1">Cytoplasm</location>
    </subcellularLocation>
</comment>
<evidence type="ECO:0000256" key="12">
    <source>
        <dbReference type="ARBA" id="ARBA00049187"/>
    </source>
</evidence>
<dbReference type="PIRSF" id="PIRSF000350">
    <property type="entry name" value="Mercury_reductase_MerA"/>
    <property type="match status" value="1"/>
</dbReference>
<protein>
    <recommendedName>
        <fullName evidence="4 16">Dihydrolipoyl dehydrogenase</fullName>
        <ecNumber evidence="3 16">1.8.1.4</ecNumber>
    </recommendedName>
</protein>
<feature type="binding site" evidence="14">
    <location>
        <position position="195"/>
    </location>
    <ligand>
        <name>NAD(+)</name>
        <dbReference type="ChEBI" id="CHEBI:57540"/>
    </ligand>
</feature>
<dbReference type="FunFam" id="3.30.390.30:FF:000001">
    <property type="entry name" value="Dihydrolipoyl dehydrogenase"/>
    <property type="match status" value="1"/>
</dbReference>
<dbReference type="InterPro" id="IPR012999">
    <property type="entry name" value="Pyr_OxRdtase_I_AS"/>
</dbReference>
<dbReference type="GO" id="GO:0005737">
    <property type="term" value="C:cytoplasm"/>
    <property type="evidence" value="ECO:0007669"/>
    <property type="project" value="UniProtKB-SubCell"/>
</dbReference>
<dbReference type="GO" id="GO:0006103">
    <property type="term" value="P:2-oxoglutarate metabolic process"/>
    <property type="evidence" value="ECO:0007669"/>
    <property type="project" value="TreeGrafter"/>
</dbReference>
<dbReference type="InterPro" id="IPR023753">
    <property type="entry name" value="FAD/NAD-binding_dom"/>
</dbReference>
<evidence type="ECO:0000256" key="5">
    <source>
        <dbReference type="ARBA" id="ARBA00022490"/>
    </source>
</evidence>
<evidence type="ECO:0000256" key="9">
    <source>
        <dbReference type="ARBA" id="ARBA00023027"/>
    </source>
</evidence>
<dbReference type="Proteomes" id="UP000095256">
    <property type="component" value="Unassembled WGS sequence"/>
</dbReference>
<dbReference type="SUPFAM" id="SSF55424">
    <property type="entry name" value="FAD/NAD-linked reductases, dimerisation (C-terminal) domain"/>
    <property type="match status" value="1"/>
</dbReference>
<proteinExistence type="inferred from homology"/>
<dbReference type="InterPro" id="IPR016156">
    <property type="entry name" value="FAD/NAD-linked_Rdtase_dimer_sf"/>
</dbReference>
<feature type="domain" description="FAD/NAD(P)-binding" evidence="18">
    <location>
        <begin position="2"/>
        <end position="319"/>
    </location>
</feature>
<dbReference type="GO" id="GO:0050660">
    <property type="term" value="F:flavin adenine dinucleotide binding"/>
    <property type="evidence" value="ECO:0007669"/>
    <property type="project" value="InterPro"/>
</dbReference>
<dbReference type="Pfam" id="PF07992">
    <property type="entry name" value="Pyr_redox_2"/>
    <property type="match status" value="1"/>
</dbReference>
<dbReference type="GO" id="GO:0004148">
    <property type="term" value="F:dihydrolipoyl dehydrogenase (NADH) activity"/>
    <property type="evidence" value="ECO:0007669"/>
    <property type="project" value="UniProtKB-EC"/>
</dbReference>
<keyword evidence="11 16" id="KW-0676">Redox-active center</keyword>
<dbReference type="InterPro" id="IPR036188">
    <property type="entry name" value="FAD/NAD-bd_sf"/>
</dbReference>
<evidence type="ECO:0000256" key="8">
    <source>
        <dbReference type="ARBA" id="ARBA00023002"/>
    </source>
</evidence>
<evidence type="ECO:0000256" key="7">
    <source>
        <dbReference type="ARBA" id="ARBA00022827"/>
    </source>
</evidence>
<dbReference type="EMBL" id="MIEK01000012">
    <property type="protein sequence ID" value="OEH82973.1"/>
    <property type="molecule type" value="Genomic_DNA"/>
</dbReference>
<dbReference type="InterPro" id="IPR001100">
    <property type="entry name" value="Pyr_nuc-diS_OxRdtase"/>
</dbReference>
<comment type="caution">
    <text evidence="19">The sequence shown here is derived from an EMBL/GenBank/DDBJ whole genome shotgun (WGS) entry which is preliminary data.</text>
</comment>
<keyword evidence="5" id="KW-0963">Cytoplasm</keyword>
<evidence type="ECO:0000259" key="17">
    <source>
        <dbReference type="Pfam" id="PF02852"/>
    </source>
</evidence>
<dbReference type="AlphaFoldDB" id="A0A1E5KYT2"/>
<dbReference type="PANTHER" id="PTHR22912">
    <property type="entry name" value="DISULFIDE OXIDOREDUCTASE"/>
    <property type="match status" value="1"/>
</dbReference>
<feature type="binding site" evidence="14">
    <location>
        <begin position="172"/>
        <end position="179"/>
    </location>
    <ligand>
        <name>NAD(+)</name>
        <dbReference type="ChEBI" id="CHEBI:57540"/>
    </ligand>
</feature>
<dbReference type="NCBIfam" id="TIGR01350">
    <property type="entry name" value="lipoamide_DH"/>
    <property type="match status" value="1"/>
</dbReference>
<keyword evidence="6 16" id="KW-0285">Flavoprotein</keyword>
<sequence length="463" mass="49583">MYDLIVIGAGPGGYVAAIKAAQLGMTVAIIEKENVGGTCLNRGCIPTKTLLHAAEIIEETKIGKGSGIHFEEMRIDFQQLYQRKNEVVSKLVDGIENLLKSNGVVTIFGTAEIIGEHEVRVGEEKLSAKNILIATGGKPIVPPIKGINLPQVLTSDGLLAEAPKFKQLVIVGGGIIGVEFASIFNAFDCEVSLVEASDRLLPNFDKEVSKKMTLLLKKKGIAVHTKASVTEIQDQKGKLACFFKNNNGQEMSIACDNLLVATGRKASFTHLFAEHISCEANPQGLKVNPSFQTSIPSIYAIGDVVSGNMQLAHVASAQGVNAVLAMNKKEPEYDLSLASSCVYTSPELASVGIDEAFAKAEEIPVKIGKYNMAGNAKSMIVGNELGFIKVISHEQTGEVLGAQLMCERATDMVAQFAEMIHQKVTLQEALQVIYPHPTFSEGIGEALESSLGQAIHVAPARRK</sequence>
<dbReference type="EC" id="1.8.1.4" evidence="3 16"/>
<evidence type="ECO:0000256" key="4">
    <source>
        <dbReference type="ARBA" id="ARBA00016961"/>
    </source>
</evidence>
<comment type="cofactor">
    <cofactor evidence="14 16">
        <name>FAD</name>
        <dbReference type="ChEBI" id="CHEBI:57692"/>
    </cofactor>
    <text evidence="14 16">Binds 1 FAD per subunit.</text>
</comment>
<keyword evidence="20" id="KW-1185">Reference proteome</keyword>
<dbReference type="Gene3D" id="3.50.50.60">
    <property type="entry name" value="FAD/NAD(P)-binding domain"/>
    <property type="match status" value="2"/>
</dbReference>
<evidence type="ECO:0000256" key="1">
    <source>
        <dbReference type="ARBA" id="ARBA00004496"/>
    </source>
</evidence>
<comment type="catalytic activity">
    <reaction evidence="12 16">
        <text>N(6)-[(R)-dihydrolipoyl]-L-lysyl-[protein] + NAD(+) = N(6)-[(R)-lipoyl]-L-lysyl-[protein] + NADH + H(+)</text>
        <dbReference type="Rhea" id="RHEA:15045"/>
        <dbReference type="Rhea" id="RHEA-COMP:10474"/>
        <dbReference type="Rhea" id="RHEA-COMP:10475"/>
        <dbReference type="ChEBI" id="CHEBI:15378"/>
        <dbReference type="ChEBI" id="CHEBI:57540"/>
        <dbReference type="ChEBI" id="CHEBI:57945"/>
        <dbReference type="ChEBI" id="CHEBI:83099"/>
        <dbReference type="ChEBI" id="CHEBI:83100"/>
        <dbReference type="EC" id="1.8.1.4"/>
    </reaction>
</comment>
<evidence type="ECO:0000256" key="16">
    <source>
        <dbReference type="RuleBase" id="RU003692"/>
    </source>
</evidence>
<comment type="miscellaneous">
    <text evidence="16">The active site is a redox-active disulfide bond.</text>
</comment>
<dbReference type="PANTHER" id="PTHR22912:SF217">
    <property type="entry name" value="DIHYDROLIPOYL DEHYDROGENASE"/>
    <property type="match status" value="1"/>
</dbReference>
<evidence type="ECO:0000256" key="6">
    <source>
        <dbReference type="ARBA" id="ARBA00022630"/>
    </source>
</evidence>
<feature type="binding site" evidence="14">
    <location>
        <position position="48"/>
    </location>
    <ligand>
        <name>FAD</name>
        <dbReference type="ChEBI" id="CHEBI:57692"/>
    </ligand>
</feature>